<dbReference type="Proteomes" id="UP000431269">
    <property type="component" value="Chromosome"/>
</dbReference>
<dbReference type="KEGG" id="tsv:DSM104635_02822"/>
<evidence type="ECO:0000313" key="3">
    <source>
        <dbReference type="Proteomes" id="UP000431269"/>
    </source>
</evidence>
<accession>A0A6I6MT73</accession>
<protein>
    <recommendedName>
        <fullName evidence="4">Lipoprotein</fullName>
    </recommendedName>
</protein>
<gene>
    <name evidence="2" type="ORF">DSM104635_02822</name>
</gene>
<keyword evidence="1" id="KW-0732">Signal</keyword>
<sequence length="191" mass="20896">MRVLRVGLASLLALTFLGCAAPVADNDACAVYRSFYAQLPVREQVGFLTRADPALVERHSAQPAPPTRFERGNGLMAPDPERPLEHFDLDTSAYFEGVRSEERISLPECLTSEAPRFYDNGVDVLRLVEGSQREVVVVWRVSPVAFAPDGQHALLVGAFSCGGLCGGGAYYLFERVNGEWTLLGHQGLWVS</sequence>
<dbReference type="PROSITE" id="PS51257">
    <property type="entry name" value="PROKAR_LIPOPROTEIN"/>
    <property type="match status" value="1"/>
</dbReference>
<evidence type="ECO:0000256" key="1">
    <source>
        <dbReference type="SAM" id="SignalP"/>
    </source>
</evidence>
<name>A0A6I6MT73_9CAUL</name>
<feature type="signal peptide" evidence="1">
    <location>
        <begin position="1"/>
        <end position="20"/>
    </location>
</feature>
<reference evidence="3" key="1">
    <citation type="submission" date="2019-12" db="EMBL/GenBank/DDBJ databases">
        <title>Complete genome of Terracaulis silvestris 0127_4.</title>
        <authorList>
            <person name="Vieira S."/>
            <person name="Riedel T."/>
            <person name="Sproer C."/>
            <person name="Pascual J."/>
            <person name="Boedeker C."/>
            <person name="Overmann J."/>
        </authorList>
    </citation>
    <scope>NUCLEOTIDE SEQUENCE [LARGE SCALE GENOMIC DNA]</scope>
    <source>
        <strain evidence="3">0127_4</strain>
    </source>
</reference>
<keyword evidence="3" id="KW-1185">Reference proteome</keyword>
<feature type="chain" id="PRO_5026075407" description="Lipoprotein" evidence="1">
    <location>
        <begin position="21"/>
        <end position="191"/>
    </location>
</feature>
<dbReference type="AlphaFoldDB" id="A0A6I6MT73"/>
<evidence type="ECO:0008006" key="4">
    <source>
        <dbReference type="Google" id="ProtNLM"/>
    </source>
</evidence>
<evidence type="ECO:0000313" key="2">
    <source>
        <dbReference type="EMBL" id="QGZ95967.1"/>
    </source>
</evidence>
<proteinExistence type="predicted"/>
<dbReference type="EMBL" id="CP047045">
    <property type="protein sequence ID" value="QGZ95967.1"/>
    <property type="molecule type" value="Genomic_DNA"/>
</dbReference>
<organism evidence="2 3">
    <name type="scientific">Terricaulis silvestris</name>
    <dbReference type="NCBI Taxonomy" id="2686094"/>
    <lineage>
        <taxon>Bacteria</taxon>
        <taxon>Pseudomonadati</taxon>
        <taxon>Pseudomonadota</taxon>
        <taxon>Alphaproteobacteria</taxon>
        <taxon>Caulobacterales</taxon>
        <taxon>Caulobacteraceae</taxon>
        <taxon>Terricaulis</taxon>
    </lineage>
</organism>